<evidence type="ECO:0000313" key="4">
    <source>
        <dbReference type="Proteomes" id="UP000799772"/>
    </source>
</evidence>
<reference evidence="3" key="1">
    <citation type="journal article" date="2020" name="Stud. Mycol.">
        <title>101 Dothideomycetes genomes: a test case for predicting lifestyles and emergence of pathogens.</title>
        <authorList>
            <person name="Haridas S."/>
            <person name="Albert R."/>
            <person name="Binder M."/>
            <person name="Bloem J."/>
            <person name="Labutti K."/>
            <person name="Salamov A."/>
            <person name="Andreopoulos B."/>
            <person name="Baker S."/>
            <person name="Barry K."/>
            <person name="Bills G."/>
            <person name="Bluhm B."/>
            <person name="Cannon C."/>
            <person name="Castanera R."/>
            <person name="Culley D."/>
            <person name="Daum C."/>
            <person name="Ezra D."/>
            <person name="Gonzalez J."/>
            <person name="Henrissat B."/>
            <person name="Kuo A."/>
            <person name="Liang C."/>
            <person name="Lipzen A."/>
            <person name="Lutzoni F."/>
            <person name="Magnuson J."/>
            <person name="Mondo S."/>
            <person name="Nolan M."/>
            <person name="Ohm R."/>
            <person name="Pangilinan J."/>
            <person name="Park H.-J."/>
            <person name="Ramirez L."/>
            <person name="Alfaro M."/>
            <person name="Sun H."/>
            <person name="Tritt A."/>
            <person name="Yoshinaga Y."/>
            <person name="Zwiers L.-H."/>
            <person name="Turgeon B."/>
            <person name="Goodwin S."/>
            <person name="Spatafora J."/>
            <person name="Crous P."/>
            <person name="Grigoriev I."/>
        </authorList>
    </citation>
    <scope>NUCLEOTIDE SEQUENCE</scope>
    <source>
        <strain evidence="3">CBS 133067</strain>
    </source>
</reference>
<evidence type="ECO:0000313" key="3">
    <source>
        <dbReference type="EMBL" id="KAF2104861.1"/>
    </source>
</evidence>
<accession>A0A9P4MBP2</accession>
<keyword evidence="2" id="KW-0472">Membrane</keyword>
<dbReference type="OrthoDB" id="3220769at2759"/>
<keyword evidence="4" id="KW-1185">Reference proteome</keyword>
<proteinExistence type="predicted"/>
<sequence length="507" mass="55760">MASTPHSSLFTYSISKPYPFRWFTPVVAIGFLVFATLFSVINFVSNGYSLTVVLVSNPNVTVTSNDWFKRWPSFLTSRTQPTCQPVSLPVGSQIFTNQTALTYTIAAVWLPDHAPSGGGTVLPSLEYHNNVLENCSVTAVEIDLSAMDRNANQFGYAEWGAVVRSFITCAVQGRNRTAMLNLTQEYDYIPTTIGFPPLNDSFLGTNFLDRDKQSKACLWWGESLLSTYYCELSWQMQLNRQNQTDTGGSAIRKGTISFTPNDKSSSDIENSGFLDIDFRFIVDEGSGLYDIIAPGNYFENKDSATVAGLVAQKAYPNIWKSADSLAKSAQSTVLVDLGQASEVPNILTNASALRDFTSGFPTSLHANMLPGPATKPYESLKDTTGPLTVTPSVISTEYICQVPQRKSAGMLIVAIFIADLVFLQALWIVFRLVVDHFFLRRIPGAGYCEGCAPQSRAKYSAVSPDTPVAYSSQIELTPLARTSTIDTRLVRKHMSEQSLLRRESSQG</sequence>
<feature type="transmembrane region" description="Helical" evidence="2">
    <location>
        <begin position="408"/>
        <end position="434"/>
    </location>
</feature>
<dbReference type="Proteomes" id="UP000799772">
    <property type="component" value="Unassembled WGS sequence"/>
</dbReference>
<feature type="compositionally biased region" description="Polar residues" evidence="1">
    <location>
        <begin position="256"/>
        <end position="266"/>
    </location>
</feature>
<keyword evidence="2" id="KW-0812">Transmembrane</keyword>
<protein>
    <submittedName>
        <fullName evidence="3">Uncharacterized protein</fullName>
    </submittedName>
</protein>
<evidence type="ECO:0000256" key="1">
    <source>
        <dbReference type="SAM" id="MobiDB-lite"/>
    </source>
</evidence>
<organism evidence="3 4">
    <name type="scientific">Rhizodiscina lignyota</name>
    <dbReference type="NCBI Taxonomy" id="1504668"/>
    <lineage>
        <taxon>Eukaryota</taxon>
        <taxon>Fungi</taxon>
        <taxon>Dikarya</taxon>
        <taxon>Ascomycota</taxon>
        <taxon>Pezizomycotina</taxon>
        <taxon>Dothideomycetes</taxon>
        <taxon>Pleosporomycetidae</taxon>
        <taxon>Aulographales</taxon>
        <taxon>Rhizodiscinaceae</taxon>
        <taxon>Rhizodiscina</taxon>
    </lineage>
</organism>
<feature type="transmembrane region" description="Helical" evidence="2">
    <location>
        <begin position="20"/>
        <end position="44"/>
    </location>
</feature>
<feature type="region of interest" description="Disordered" evidence="1">
    <location>
        <begin position="245"/>
        <end position="266"/>
    </location>
</feature>
<comment type="caution">
    <text evidence="3">The sequence shown here is derived from an EMBL/GenBank/DDBJ whole genome shotgun (WGS) entry which is preliminary data.</text>
</comment>
<dbReference type="EMBL" id="ML978121">
    <property type="protein sequence ID" value="KAF2104861.1"/>
    <property type="molecule type" value="Genomic_DNA"/>
</dbReference>
<keyword evidence="2" id="KW-1133">Transmembrane helix</keyword>
<dbReference type="AlphaFoldDB" id="A0A9P4MBP2"/>
<name>A0A9P4MBP2_9PEZI</name>
<evidence type="ECO:0000256" key="2">
    <source>
        <dbReference type="SAM" id="Phobius"/>
    </source>
</evidence>
<gene>
    <name evidence="3" type="ORF">NA57DRAFT_51657</name>
</gene>